<proteinExistence type="predicted"/>
<comment type="caution">
    <text evidence="2">The sequence shown here is derived from an EMBL/GenBank/DDBJ whole genome shotgun (WGS) entry which is preliminary data.</text>
</comment>
<dbReference type="Proteomes" id="UP000783686">
    <property type="component" value="Unassembled WGS sequence"/>
</dbReference>
<name>A0A811L0A7_9BILA</name>
<organism evidence="2 3">
    <name type="scientific">Bursaphelenchus okinawaensis</name>
    <dbReference type="NCBI Taxonomy" id="465554"/>
    <lineage>
        <taxon>Eukaryota</taxon>
        <taxon>Metazoa</taxon>
        <taxon>Ecdysozoa</taxon>
        <taxon>Nematoda</taxon>
        <taxon>Chromadorea</taxon>
        <taxon>Rhabditida</taxon>
        <taxon>Tylenchina</taxon>
        <taxon>Tylenchomorpha</taxon>
        <taxon>Aphelenchoidea</taxon>
        <taxon>Aphelenchoididae</taxon>
        <taxon>Bursaphelenchus</taxon>
    </lineage>
</organism>
<accession>A0A811L0A7</accession>
<reference evidence="2" key="1">
    <citation type="submission" date="2020-09" db="EMBL/GenBank/DDBJ databases">
        <authorList>
            <person name="Kikuchi T."/>
        </authorList>
    </citation>
    <scope>NUCLEOTIDE SEQUENCE</scope>
    <source>
        <strain evidence="2">SH1</strain>
    </source>
</reference>
<evidence type="ECO:0000256" key="1">
    <source>
        <dbReference type="SAM" id="SignalP"/>
    </source>
</evidence>
<evidence type="ECO:0000313" key="2">
    <source>
        <dbReference type="EMBL" id="CAD5221716.1"/>
    </source>
</evidence>
<feature type="signal peptide" evidence="1">
    <location>
        <begin position="1"/>
        <end position="21"/>
    </location>
</feature>
<protein>
    <submittedName>
        <fullName evidence="2">Uncharacterized protein</fullName>
    </submittedName>
</protein>
<dbReference type="AlphaFoldDB" id="A0A811L0A7"/>
<keyword evidence="3" id="KW-1185">Reference proteome</keyword>
<feature type="chain" id="PRO_5035595231" evidence="1">
    <location>
        <begin position="22"/>
        <end position="84"/>
    </location>
</feature>
<dbReference type="EMBL" id="CAJFCW020000004">
    <property type="protein sequence ID" value="CAG9115353.1"/>
    <property type="molecule type" value="Genomic_DNA"/>
</dbReference>
<dbReference type="Proteomes" id="UP000614601">
    <property type="component" value="Unassembled WGS sequence"/>
</dbReference>
<evidence type="ECO:0000313" key="3">
    <source>
        <dbReference type="Proteomes" id="UP000614601"/>
    </source>
</evidence>
<gene>
    <name evidence="2" type="ORF">BOKJ2_LOCUS9584</name>
</gene>
<keyword evidence="1" id="KW-0732">Signal</keyword>
<sequence length="84" mass="9331">MSAKSIIALLFIFAFAMSAQAQCGSSYYGGYYPSYSGYGGYSSYYPSYNYGLGYSSNYGYYGKREAGFEQPSAGRHTRHAEKQQ</sequence>
<dbReference type="EMBL" id="CAJFDH010000004">
    <property type="protein sequence ID" value="CAD5221716.1"/>
    <property type="molecule type" value="Genomic_DNA"/>
</dbReference>